<dbReference type="SUPFAM" id="SSF50677">
    <property type="entry name" value="ValRS/IleRS/LeuRS editing domain"/>
    <property type="match status" value="1"/>
</dbReference>
<dbReference type="Gene3D" id="3.40.50.620">
    <property type="entry name" value="HUPs"/>
    <property type="match status" value="2"/>
</dbReference>
<keyword evidence="7 9" id="KW-0030">Aminoacyl-tRNA synthetase</keyword>
<comment type="subcellular location">
    <subcellularLocation>
        <location evidence="9">Cytoplasm</location>
    </subcellularLocation>
</comment>
<dbReference type="InterPro" id="IPR025709">
    <property type="entry name" value="Leu_tRNA-synth_edit"/>
</dbReference>
<dbReference type="Proteomes" id="UP000265926">
    <property type="component" value="Unassembled WGS sequence"/>
</dbReference>
<dbReference type="FunFam" id="3.90.740.10:FF:000049">
    <property type="entry name" value="Os01g0120300 protein"/>
    <property type="match status" value="1"/>
</dbReference>
<evidence type="ECO:0000259" key="11">
    <source>
        <dbReference type="Pfam" id="PF00133"/>
    </source>
</evidence>
<keyword evidence="6 9" id="KW-0648">Protein biosynthesis</keyword>
<feature type="domain" description="Leucyl-tRNA synthetase editing" evidence="13">
    <location>
        <begin position="256"/>
        <end position="449"/>
    </location>
</feature>
<keyword evidence="3 9" id="KW-0436">Ligase</keyword>
<protein>
    <recommendedName>
        <fullName evidence="9">Leucine--tRNA ligase</fullName>
        <ecNumber evidence="9">6.1.1.4</ecNumber>
    </recommendedName>
    <alternativeName>
        <fullName evidence="9">Leucyl-tRNA synthetase</fullName>
        <shortName evidence="9">LeuRS</shortName>
    </alternativeName>
</protein>
<dbReference type="GO" id="GO:0002161">
    <property type="term" value="F:aminoacyl-tRNA deacylase activity"/>
    <property type="evidence" value="ECO:0007669"/>
    <property type="project" value="InterPro"/>
</dbReference>
<dbReference type="HAMAP" id="MF_00049_B">
    <property type="entry name" value="Leu_tRNA_synth_B"/>
    <property type="match status" value="1"/>
</dbReference>
<feature type="binding site" evidence="9">
    <location>
        <position position="662"/>
    </location>
    <ligand>
        <name>ATP</name>
        <dbReference type="ChEBI" id="CHEBI:30616"/>
    </ligand>
</feature>
<comment type="catalytic activity">
    <reaction evidence="8 9">
        <text>tRNA(Leu) + L-leucine + ATP = L-leucyl-tRNA(Leu) + AMP + diphosphate</text>
        <dbReference type="Rhea" id="RHEA:11688"/>
        <dbReference type="Rhea" id="RHEA-COMP:9613"/>
        <dbReference type="Rhea" id="RHEA-COMP:9622"/>
        <dbReference type="ChEBI" id="CHEBI:30616"/>
        <dbReference type="ChEBI" id="CHEBI:33019"/>
        <dbReference type="ChEBI" id="CHEBI:57427"/>
        <dbReference type="ChEBI" id="CHEBI:78442"/>
        <dbReference type="ChEBI" id="CHEBI:78494"/>
        <dbReference type="ChEBI" id="CHEBI:456215"/>
        <dbReference type="EC" id="6.1.1.4"/>
    </reaction>
</comment>
<dbReference type="Gene3D" id="1.10.730.10">
    <property type="entry name" value="Isoleucyl-tRNA Synthetase, Domain 1"/>
    <property type="match status" value="1"/>
</dbReference>
<dbReference type="PANTHER" id="PTHR43740">
    <property type="entry name" value="LEUCYL-TRNA SYNTHETASE"/>
    <property type="match status" value="1"/>
</dbReference>
<dbReference type="GO" id="GO:0004823">
    <property type="term" value="F:leucine-tRNA ligase activity"/>
    <property type="evidence" value="ECO:0007669"/>
    <property type="project" value="UniProtKB-UniRule"/>
</dbReference>
<accession>A0A399SYL3</accession>
<dbReference type="InterPro" id="IPR009080">
    <property type="entry name" value="tRNAsynth_Ia_anticodon-bd"/>
</dbReference>
<dbReference type="SUPFAM" id="SSF52374">
    <property type="entry name" value="Nucleotidylyl transferase"/>
    <property type="match status" value="1"/>
</dbReference>
<feature type="domain" description="Aminoacyl-tRNA synthetase class Ia" evidence="11">
    <location>
        <begin position="11"/>
        <end position="144"/>
    </location>
</feature>
<dbReference type="SUPFAM" id="SSF47323">
    <property type="entry name" value="Anticodon-binding domain of a subclass of class I aminoacyl-tRNA synthetases"/>
    <property type="match status" value="1"/>
</dbReference>
<comment type="caution">
    <text evidence="14">The sequence shown here is derived from an EMBL/GenBank/DDBJ whole genome shotgun (WGS) entry which is preliminary data.</text>
</comment>
<dbReference type="Gene3D" id="3.90.740.10">
    <property type="entry name" value="Valyl/Leucyl/Isoleucyl-tRNA synthetase, editing domain"/>
    <property type="match status" value="1"/>
</dbReference>
<keyword evidence="15" id="KW-1185">Reference proteome</keyword>
<dbReference type="GO" id="GO:0005829">
    <property type="term" value="C:cytosol"/>
    <property type="evidence" value="ECO:0007669"/>
    <property type="project" value="TreeGrafter"/>
</dbReference>
<evidence type="ECO:0000256" key="3">
    <source>
        <dbReference type="ARBA" id="ARBA00022598"/>
    </source>
</evidence>
<name>A0A399SYL3_9BACT</name>
<dbReference type="OrthoDB" id="9810365at2"/>
<dbReference type="FunFam" id="1.10.730.10:FF:000011">
    <property type="entry name" value="Leucine--tRNA ligase chloroplastic/mitochondrial"/>
    <property type="match status" value="1"/>
</dbReference>
<dbReference type="EMBL" id="QWGR01000008">
    <property type="protein sequence ID" value="RIJ47395.1"/>
    <property type="molecule type" value="Genomic_DNA"/>
</dbReference>
<dbReference type="InterPro" id="IPR002300">
    <property type="entry name" value="aa-tRNA-synth_Ia"/>
</dbReference>
<dbReference type="InterPro" id="IPR002302">
    <property type="entry name" value="Leu-tRNA-ligase"/>
</dbReference>
<dbReference type="CDD" id="cd00812">
    <property type="entry name" value="LeuRS_core"/>
    <property type="match status" value="1"/>
</dbReference>
<feature type="domain" description="Aminoacyl-tRNA synthetase class Ia" evidence="11">
    <location>
        <begin position="659"/>
        <end position="685"/>
    </location>
</feature>
<dbReference type="PROSITE" id="PS00178">
    <property type="entry name" value="AA_TRNA_LIGASE_I"/>
    <property type="match status" value="1"/>
</dbReference>
<evidence type="ECO:0000256" key="5">
    <source>
        <dbReference type="ARBA" id="ARBA00022840"/>
    </source>
</evidence>
<dbReference type="EC" id="6.1.1.4" evidence="9"/>
<comment type="caution">
    <text evidence="9">Lacks conserved residue(s) required for the propagation of feature annotation.</text>
</comment>
<dbReference type="PRINTS" id="PR00985">
    <property type="entry name" value="TRNASYNTHLEU"/>
</dbReference>
<proteinExistence type="inferred from homology"/>
<evidence type="ECO:0000259" key="12">
    <source>
        <dbReference type="Pfam" id="PF08264"/>
    </source>
</evidence>
<feature type="short sequence motif" description="'KMSKS' region" evidence="9">
    <location>
        <begin position="659"/>
        <end position="663"/>
    </location>
</feature>
<dbReference type="RefSeq" id="WP_119438755.1">
    <property type="nucleotide sequence ID" value="NZ_QWGR01000008.1"/>
</dbReference>
<sequence>MEYKFAEIEPKWQQYWEKNKTFKTVDDFSKQKYYILDMFPYPSAAGLHVGHPEGYTATDILSRYKRMKGFNVLHPMGYDAFGLPAEQYAIQTGTHPAVTTGNNCDNFRRQIKAIGLSYDWDREINTTDPKYFKWTQWIFKQLYNTWFDEELQKGRPISELVIPEEVKANGEEAVKAYISEKRLAYYDNAQVWWCDSCKTVCANEEVLTDGSHEKCGNPVIRKNLKQWLLRIPHYGERLLNGLDTLDWPAGVKDMQRNWIGKSTGAEVDFEIDGLGKKLRVYTTRPDTLFGATYMVVAPEHALVGELVTDDKKEVVEAYIKAAALKSDLDRTDLAKEKTGVFTGRYAINPVNNTKIPVWVADYVLTGYGTGAIMAVPAHDTRDFEFAKEFDIPVICILDPKEVENRDEVLTGNACWTEDGAYINSASAETGIDINGLNKAAGMARIIDWLEEKGIGKATVNFKLRDWLFSRQRYWGEPFPVIHWEDGEVTLVEDENLPLELPDLEEYKPSETGESPLANAEDWLIVTDKNGRKGRRETNTMPQWAGSCWYYLRYIDPMNADSIFDVKKEQYWMPVDLYVGGAEHAVLHLLYSRFWHKVLFDLGIVSTDEPFQKLYNQGMILAFAYETLTGAKVTSDLVEEKDGKYFHTQTGEELRQIVAKMSKSLKNVVNPDDVIERYGADSLRLYEMFMGPLDERKPWAENGVKGVFNFLARVYRFFSNTENIVEGEEDPEVAKLLHQTIRKVGSDIENMKFNTGISALMVFNNLAIKKGKVTKATAETFAKILAPYAPHLGEELWSIYGNAETLAYEPWPLVDESLLTEDTHEYPVSFNGKMRFKMELPLDMQQAEVEKAVLSDPRAEKWIEGKSVRKFIYVPKKIINIAVG</sequence>
<reference evidence="14 15" key="1">
    <citation type="submission" date="2018-08" db="EMBL/GenBank/DDBJ databases">
        <title>Pallidiluteibacterium maritimus gen. nov., sp. nov., isolated from coastal sediment.</title>
        <authorList>
            <person name="Zhou L.Y."/>
        </authorList>
    </citation>
    <scope>NUCLEOTIDE SEQUENCE [LARGE SCALE GENOMIC DNA]</scope>
    <source>
        <strain evidence="14 15">XSD2</strain>
    </source>
</reference>
<evidence type="ECO:0000256" key="6">
    <source>
        <dbReference type="ARBA" id="ARBA00022917"/>
    </source>
</evidence>
<dbReference type="GO" id="GO:0005524">
    <property type="term" value="F:ATP binding"/>
    <property type="evidence" value="ECO:0007669"/>
    <property type="project" value="UniProtKB-UniRule"/>
</dbReference>
<dbReference type="Pfam" id="PF13603">
    <property type="entry name" value="tRNA-synt_1_2"/>
    <property type="match status" value="1"/>
</dbReference>
<feature type="domain" description="Aminoacyl-tRNA synthetase class Ia" evidence="11">
    <location>
        <begin position="463"/>
        <end position="621"/>
    </location>
</feature>
<dbReference type="CDD" id="cd07958">
    <property type="entry name" value="Anticodon_Ia_Leu_BEm"/>
    <property type="match status" value="1"/>
</dbReference>
<evidence type="ECO:0000256" key="7">
    <source>
        <dbReference type="ARBA" id="ARBA00023146"/>
    </source>
</evidence>
<dbReference type="Pfam" id="PF08264">
    <property type="entry name" value="Anticodon_1"/>
    <property type="match status" value="1"/>
</dbReference>
<evidence type="ECO:0000259" key="13">
    <source>
        <dbReference type="Pfam" id="PF13603"/>
    </source>
</evidence>
<keyword evidence="5 9" id="KW-0067">ATP-binding</keyword>
<evidence type="ECO:0000256" key="2">
    <source>
        <dbReference type="ARBA" id="ARBA00022490"/>
    </source>
</evidence>
<dbReference type="NCBIfam" id="TIGR00396">
    <property type="entry name" value="leuS_bact"/>
    <property type="match status" value="1"/>
</dbReference>
<evidence type="ECO:0000256" key="1">
    <source>
        <dbReference type="ARBA" id="ARBA00005594"/>
    </source>
</evidence>
<organism evidence="14 15">
    <name type="scientific">Maribellus luteus</name>
    <dbReference type="NCBI Taxonomy" id="2305463"/>
    <lineage>
        <taxon>Bacteria</taxon>
        <taxon>Pseudomonadati</taxon>
        <taxon>Bacteroidota</taxon>
        <taxon>Bacteroidia</taxon>
        <taxon>Marinilabiliales</taxon>
        <taxon>Prolixibacteraceae</taxon>
        <taxon>Maribellus</taxon>
    </lineage>
</organism>
<dbReference type="InterPro" id="IPR001412">
    <property type="entry name" value="aa-tRNA-synth_I_CS"/>
</dbReference>
<dbReference type="FunFam" id="3.40.50.620:FF:000060">
    <property type="entry name" value="Leucine--tRNA ligase"/>
    <property type="match status" value="1"/>
</dbReference>
<comment type="similarity">
    <text evidence="1 9 10">Belongs to the class-I aminoacyl-tRNA synthetase family.</text>
</comment>
<keyword evidence="4 9" id="KW-0547">Nucleotide-binding</keyword>
<evidence type="ECO:0000313" key="15">
    <source>
        <dbReference type="Proteomes" id="UP000265926"/>
    </source>
</evidence>
<dbReference type="FunFam" id="3.40.50.620:FF:000056">
    <property type="entry name" value="Leucine--tRNA ligase"/>
    <property type="match status" value="1"/>
</dbReference>
<evidence type="ECO:0000256" key="4">
    <source>
        <dbReference type="ARBA" id="ARBA00022741"/>
    </source>
</evidence>
<dbReference type="InterPro" id="IPR013155">
    <property type="entry name" value="M/V/L/I-tRNA-synth_anticd-bd"/>
</dbReference>
<gene>
    <name evidence="9" type="primary">leuS</name>
    <name evidence="14" type="ORF">D1614_14875</name>
</gene>
<evidence type="ECO:0000256" key="10">
    <source>
        <dbReference type="RuleBase" id="RU363035"/>
    </source>
</evidence>
<dbReference type="InterPro" id="IPR009008">
    <property type="entry name" value="Val/Leu/Ile-tRNA-synth_edit"/>
</dbReference>
<feature type="domain" description="Methionyl/Valyl/Leucyl/Isoleucyl-tRNA synthetase anticodon-binding" evidence="12">
    <location>
        <begin position="733"/>
        <end position="846"/>
    </location>
</feature>
<dbReference type="PANTHER" id="PTHR43740:SF2">
    <property type="entry name" value="LEUCINE--TRNA LIGASE, MITOCHONDRIAL"/>
    <property type="match status" value="1"/>
</dbReference>
<dbReference type="AlphaFoldDB" id="A0A399SYL3"/>
<evidence type="ECO:0000256" key="9">
    <source>
        <dbReference type="HAMAP-Rule" id="MF_00049"/>
    </source>
</evidence>
<dbReference type="Pfam" id="PF00133">
    <property type="entry name" value="tRNA-synt_1"/>
    <property type="match status" value="3"/>
</dbReference>
<dbReference type="InterPro" id="IPR014729">
    <property type="entry name" value="Rossmann-like_a/b/a_fold"/>
</dbReference>
<dbReference type="GO" id="GO:0006429">
    <property type="term" value="P:leucyl-tRNA aminoacylation"/>
    <property type="evidence" value="ECO:0007669"/>
    <property type="project" value="UniProtKB-UniRule"/>
</dbReference>
<evidence type="ECO:0000313" key="14">
    <source>
        <dbReference type="EMBL" id="RIJ47395.1"/>
    </source>
</evidence>
<keyword evidence="2 9" id="KW-0963">Cytoplasm</keyword>
<evidence type="ECO:0000256" key="8">
    <source>
        <dbReference type="ARBA" id="ARBA00047469"/>
    </source>
</evidence>